<evidence type="ECO:0000256" key="5">
    <source>
        <dbReference type="ARBA" id="ARBA00022884"/>
    </source>
</evidence>
<keyword evidence="1" id="KW-0963">Cytoplasm</keyword>
<evidence type="ECO:0000256" key="4">
    <source>
        <dbReference type="ARBA" id="ARBA00022691"/>
    </source>
</evidence>
<dbReference type="Gene3D" id="2.30.130.60">
    <property type="match status" value="1"/>
</dbReference>
<dbReference type="InterPro" id="IPR049560">
    <property type="entry name" value="MeTrfase_RsmB-F_NOP2_cat"/>
</dbReference>
<protein>
    <submittedName>
        <fullName evidence="8">NOL1/NOP2/sun family protein</fullName>
    </submittedName>
</protein>
<dbReference type="Pfam" id="PF13636">
    <property type="entry name" value="Methyltranf_PUA"/>
    <property type="match status" value="1"/>
</dbReference>
<evidence type="ECO:0000313" key="9">
    <source>
        <dbReference type="Proteomes" id="UP000023482"/>
    </source>
</evidence>
<dbReference type="Proteomes" id="UP000023482">
    <property type="component" value="Unassembled WGS sequence"/>
</dbReference>
<dbReference type="InterPro" id="IPR001678">
    <property type="entry name" value="MeTrfase_RsmB-F_NOP2_dom"/>
</dbReference>
<dbReference type="PRINTS" id="PR02008">
    <property type="entry name" value="RCMTFAMILY"/>
</dbReference>
<feature type="binding site" evidence="6">
    <location>
        <position position="181"/>
    </location>
    <ligand>
        <name>S-adenosyl-L-methionine</name>
        <dbReference type="ChEBI" id="CHEBI:59789"/>
    </ligand>
</feature>
<keyword evidence="5 6" id="KW-0694">RNA-binding</keyword>
<dbReference type="GO" id="GO:0003723">
    <property type="term" value="F:RNA binding"/>
    <property type="evidence" value="ECO:0007669"/>
    <property type="project" value="UniProtKB-UniRule"/>
</dbReference>
<feature type="domain" description="SAM-dependent MTase RsmB/NOP-type" evidence="7">
    <location>
        <begin position="11"/>
        <end position="297"/>
    </location>
</feature>
<proteinExistence type="inferred from homology"/>
<keyword evidence="9" id="KW-1185">Reference proteome</keyword>
<accession>Z4WZI5</accession>
<evidence type="ECO:0000313" key="8">
    <source>
        <dbReference type="EMBL" id="EWC93170.1"/>
    </source>
</evidence>
<dbReference type="Gene3D" id="3.40.50.150">
    <property type="entry name" value="Vaccinia Virus protein VP39"/>
    <property type="match status" value="1"/>
</dbReference>
<keyword evidence="3 6" id="KW-0808">Transferase</keyword>
<dbReference type="CDD" id="cd02440">
    <property type="entry name" value="AdoMet_MTases"/>
    <property type="match status" value="1"/>
</dbReference>
<sequence length="470" mass="52562">MPQLDPIKPAFCKSITSLLPDEAEALLASLETEPIVSVRFNRRKPCETFVPFHCRGLVPWSNGLGHYLSERPSFTADPLWHSGGYYVQEASSMLLSHIAPYLGEEPLKALDLCAAPGGKSTLLLDLLPPESALVSNEIIRSRAQVLAENLLKWGAATFLVTSTEPRTLGKLKQTFDLILVDAPCSGEGMFRKDNEARTQWSEELVRQCAERQRSILEDIWPALRPGGLLVYSTCTFNRLENEDMVQFILDELGAEALPLGDLPPAVTPSALVDFPCYRMMPHRTEGEGLFLALLRKRGENEPSIYRKASKGKPQTPTQPPQEVSAWLCPEKREHLVWQRPSEDLIVAMPPRVAQLADELKSYKIPILTAGVQVAEAKGRDFLPHPALALSEYRSPDAFPSVELSHEEAIRYLAREAISLPEATPRGWVLVHYKGLALGFMKHLGTRSNNLYPQAWRIRHPEQIRSLIEAK</sequence>
<dbReference type="InterPro" id="IPR027391">
    <property type="entry name" value="Nol1_Nop2_Fmu_2"/>
</dbReference>
<dbReference type="OrthoDB" id="9810297at2"/>
<dbReference type="GO" id="GO:0001510">
    <property type="term" value="P:RNA methylation"/>
    <property type="evidence" value="ECO:0007669"/>
    <property type="project" value="InterPro"/>
</dbReference>
<dbReference type="PROSITE" id="PS51686">
    <property type="entry name" value="SAM_MT_RSMB_NOP"/>
    <property type="match status" value="1"/>
</dbReference>
<dbReference type="InterPro" id="IPR029063">
    <property type="entry name" value="SAM-dependent_MTases_sf"/>
</dbReference>
<evidence type="ECO:0000256" key="1">
    <source>
        <dbReference type="ARBA" id="ARBA00022490"/>
    </source>
</evidence>
<dbReference type="AlphaFoldDB" id="Z4WZI5"/>
<keyword evidence="4 6" id="KW-0949">S-adenosyl-L-methionine</keyword>
<feature type="binding site" evidence="6">
    <location>
        <begin position="113"/>
        <end position="119"/>
    </location>
    <ligand>
        <name>S-adenosyl-L-methionine</name>
        <dbReference type="ChEBI" id="CHEBI:59789"/>
    </ligand>
</feature>
<reference evidence="8 9" key="1">
    <citation type="submission" date="2014-01" db="EMBL/GenBank/DDBJ databases">
        <authorList>
            <person name="Durkin A.S."/>
            <person name="McCorrison J."/>
            <person name="Torralba M."/>
            <person name="Gillis M."/>
            <person name="Haft D.H."/>
            <person name="Methe B."/>
            <person name="Sutton G."/>
            <person name="Nelson K.E."/>
        </authorList>
    </citation>
    <scope>NUCLEOTIDE SEQUENCE [LARGE SCALE GENOMIC DNA]</scope>
    <source>
        <strain evidence="8 9">ATCC 51270</strain>
    </source>
</reference>
<dbReference type="SUPFAM" id="SSF53335">
    <property type="entry name" value="S-adenosyl-L-methionine-dependent methyltransferases"/>
    <property type="match status" value="1"/>
</dbReference>
<dbReference type="PANTHER" id="PTHR22807">
    <property type="entry name" value="NOP2 YEAST -RELATED NOL1/NOP2/FMU SUN DOMAIN-CONTAINING"/>
    <property type="match status" value="1"/>
</dbReference>
<gene>
    <name evidence="8" type="ORF">HMPREF0636_1193</name>
</gene>
<name>Z4WZI5_9PORP</name>
<dbReference type="InterPro" id="IPR031341">
    <property type="entry name" value="Methyltr_RsmF_N"/>
</dbReference>
<feature type="active site" description="Nucleophile" evidence="6">
    <location>
        <position position="234"/>
    </location>
</feature>
<comment type="caution">
    <text evidence="6">Lacks conserved residue(s) required for the propagation of feature annotation.</text>
</comment>
<dbReference type="InterPro" id="IPR023267">
    <property type="entry name" value="RCMT"/>
</dbReference>
<dbReference type="GO" id="GO:0008173">
    <property type="term" value="F:RNA methyltransferase activity"/>
    <property type="evidence" value="ECO:0007669"/>
    <property type="project" value="InterPro"/>
</dbReference>
<evidence type="ECO:0000256" key="3">
    <source>
        <dbReference type="ARBA" id="ARBA00022679"/>
    </source>
</evidence>
<dbReference type="Gene3D" id="3.30.70.1170">
    <property type="entry name" value="Sun protein, domain 3"/>
    <property type="match status" value="1"/>
</dbReference>
<evidence type="ECO:0000256" key="6">
    <source>
        <dbReference type="PROSITE-ProRule" id="PRU01023"/>
    </source>
</evidence>
<dbReference type="Pfam" id="PF17125">
    <property type="entry name" value="Methyltr_RsmF_N"/>
    <property type="match status" value="1"/>
</dbReference>
<comment type="caution">
    <text evidence="8">The sequence shown here is derived from an EMBL/GenBank/DDBJ whole genome shotgun (WGS) entry which is preliminary data.</text>
</comment>
<dbReference type="RefSeq" id="WP_044168045.1">
    <property type="nucleotide sequence ID" value="NZ_JDFF01000008.1"/>
</dbReference>
<dbReference type="Pfam" id="PF01189">
    <property type="entry name" value="Methyltr_RsmB-F"/>
    <property type="match status" value="1"/>
</dbReference>
<dbReference type="EMBL" id="JDFF01000008">
    <property type="protein sequence ID" value="EWC93170.1"/>
    <property type="molecule type" value="Genomic_DNA"/>
</dbReference>
<feature type="binding site" evidence="6">
    <location>
        <position position="137"/>
    </location>
    <ligand>
        <name>S-adenosyl-L-methionine</name>
        <dbReference type="ChEBI" id="CHEBI:59789"/>
    </ligand>
</feature>
<dbReference type="PATRIC" id="fig|887901.3.peg.357"/>
<organism evidence="8 9">
    <name type="scientific">Porphyromonas catoniae ATCC 51270</name>
    <dbReference type="NCBI Taxonomy" id="887901"/>
    <lineage>
        <taxon>Bacteria</taxon>
        <taxon>Pseudomonadati</taxon>
        <taxon>Bacteroidota</taxon>
        <taxon>Bacteroidia</taxon>
        <taxon>Bacteroidales</taxon>
        <taxon>Porphyromonadaceae</taxon>
        <taxon>Porphyromonas</taxon>
    </lineage>
</organism>
<evidence type="ECO:0000256" key="2">
    <source>
        <dbReference type="ARBA" id="ARBA00022603"/>
    </source>
</evidence>
<keyword evidence="2 6" id="KW-0489">Methyltransferase</keyword>
<comment type="similarity">
    <text evidence="6">Belongs to the class I-like SAM-binding methyltransferase superfamily. RsmB/NOP family.</text>
</comment>
<evidence type="ECO:0000259" key="7">
    <source>
        <dbReference type="PROSITE" id="PS51686"/>
    </source>
</evidence>
<dbReference type="PANTHER" id="PTHR22807:SF30">
    <property type="entry name" value="28S RRNA (CYTOSINE(4447)-C(5))-METHYLTRANSFERASE-RELATED"/>
    <property type="match status" value="1"/>
</dbReference>